<keyword evidence="4" id="KW-1185">Reference proteome</keyword>
<evidence type="ECO:0000259" key="1">
    <source>
        <dbReference type="Pfam" id="PF06030"/>
    </source>
</evidence>
<evidence type="ECO:0000259" key="2">
    <source>
        <dbReference type="Pfam" id="PF11797"/>
    </source>
</evidence>
<sequence length="359" mass="40630">MKNIWNIRWIIMILVVSALPISHVQASEFNFAVTTIPSENQLDTRNTYFDLLLKPNQEDNLKVSLRNDTNQDVTVDVSVNSATTNSNLVVEYGKNNIEKDASLSIPIETLVDYPEEVLLKAHSEQIVEFKVKMTEEAFKGVLAGGITFKEREEETAVNDDAKGLSIKNEYSYVVALLMRQNKEEVMPNLNLISVVPDQINARNVITANIQNDQKAYINRVYVETKITKAGSDQVLYQETKERGQIAPNTTFKFPTPLNGEKLAGGKYHITIDVYGNEASDGKFSRKSEDQVITYQNHWQLSGDFEIASEVAKELNSKDVSIKKDYTWLFVLIGALLLLLVLLLILWLVRRKKKNEQEAG</sequence>
<gene>
    <name evidence="3" type="ORF">FA707_00130</name>
</gene>
<proteinExistence type="predicted"/>
<dbReference type="InterPro" id="IPR021759">
    <property type="entry name" value="WxLIP_HBD"/>
</dbReference>
<dbReference type="Pfam" id="PF11797">
    <property type="entry name" value="WxLIP_HBD"/>
    <property type="match status" value="1"/>
</dbReference>
<feature type="domain" description="WxL Interacting Protein peptidoglycan binding" evidence="1">
    <location>
        <begin position="31"/>
        <end position="150"/>
    </location>
</feature>
<evidence type="ECO:0000313" key="3">
    <source>
        <dbReference type="EMBL" id="QCI85467.1"/>
    </source>
</evidence>
<evidence type="ECO:0000313" key="4">
    <source>
        <dbReference type="Proteomes" id="UP000298615"/>
    </source>
</evidence>
<dbReference type="Pfam" id="PF06030">
    <property type="entry name" value="WxLIP_PGBD"/>
    <property type="match status" value="1"/>
</dbReference>
<accession>A0A4D7CS76</accession>
<dbReference type="EMBL" id="CP039712">
    <property type="protein sequence ID" value="QCI85467.1"/>
    <property type="molecule type" value="Genomic_DNA"/>
</dbReference>
<dbReference type="InterPro" id="IPR010317">
    <property type="entry name" value="WxLIP_PGBD"/>
</dbReference>
<feature type="domain" description="WxL Interacting Protein host binding" evidence="2">
    <location>
        <begin position="162"/>
        <end position="315"/>
    </location>
</feature>
<dbReference type="AlphaFoldDB" id="A0A4D7CS76"/>
<organism evidence="3 4">
    <name type="scientific">Vagococcus zengguangii</name>
    <dbReference type="NCBI Taxonomy" id="2571750"/>
    <lineage>
        <taxon>Bacteria</taxon>
        <taxon>Bacillati</taxon>
        <taxon>Bacillota</taxon>
        <taxon>Bacilli</taxon>
        <taxon>Lactobacillales</taxon>
        <taxon>Enterococcaceae</taxon>
        <taxon>Vagococcus</taxon>
    </lineage>
</organism>
<name>A0A4D7CS76_9ENTE</name>
<protein>
    <submittedName>
        <fullName evidence="3">DUF916 and DUF3324 domain-containing protein</fullName>
    </submittedName>
</protein>
<dbReference type="Proteomes" id="UP000298615">
    <property type="component" value="Chromosome"/>
</dbReference>
<reference evidence="3 4" key="1">
    <citation type="submission" date="2019-04" db="EMBL/GenBank/DDBJ databases">
        <title>Vagococcus sp. nov., isolated from faeces of yaks (Bos grunniens).</title>
        <authorList>
            <person name="Ge Y."/>
        </authorList>
    </citation>
    <scope>NUCLEOTIDE SEQUENCE [LARGE SCALE GENOMIC DNA]</scope>
    <source>
        <strain evidence="3 4">MN-17</strain>
    </source>
</reference>
<dbReference type="OrthoDB" id="2148359at2"/>
<dbReference type="KEGG" id="vao:FA707_00130"/>